<evidence type="ECO:0000256" key="9">
    <source>
        <dbReference type="ARBA" id="ARBA00023160"/>
    </source>
</evidence>
<evidence type="ECO:0000256" key="2">
    <source>
        <dbReference type="ARBA" id="ARBA00022516"/>
    </source>
</evidence>
<dbReference type="GO" id="GO:0030148">
    <property type="term" value="P:sphingolipid biosynthetic process"/>
    <property type="evidence" value="ECO:0007669"/>
    <property type="project" value="TreeGrafter"/>
</dbReference>
<keyword evidence="9 10" id="KW-0275">Fatty acid biosynthesis</keyword>
<comment type="catalytic activity">
    <reaction evidence="10">
        <text>an acyl-CoA + malonyl-CoA + H(+) = a 3-oxoacyl-CoA + CO2 + CoA</text>
        <dbReference type="Rhea" id="RHEA:50252"/>
        <dbReference type="ChEBI" id="CHEBI:15378"/>
        <dbReference type="ChEBI" id="CHEBI:16526"/>
        <dbReference type="ChEBI" id="CHEBI:57287"/>
        <dbReference type="ChEBI" id="CHEBI:57384"/>
        <dbReference type="ChEBI" id="CHEBI:58342"/>
        <dbReference type="ChEBI" id="CHEBI:90726"/>
    </reaction>
    <physiologicalReaction direction="left-to-right" evidence="10">
        <dbReference type="Rhea" id="RHEA:50253"/>
    </physiologicalReaction>
</comment>
<dbReference type="STRING" id="1054147.F4Q0Y2"/>
<keyword evidence="8 10" id="KW-0472">Membrane</keyword>
<feature type="transmembrane region" description="Helical" evidence="10">
    <location>
        <begin position="236"/>
        <end position="256"/>
    </location>
</feature>
<dbReference type="OrthoDB" id="434092at2759"/>
<evidence type="ECO:0000256" key="3">
    <source>
        <dbReference type="ARBA" id="ARBA00022679"/>
    </source>
</evidence>
<dbReference type="RefSeq" id="XP_004366387.1">
    <property type="nucleotide sequence ID" value="XM_004366330.1"/>
</dbReference>
<keyword evidence="13" id="KW-1185">Reference proteome</keyword>
<dbReference type="Pfam" id="PF01151">
    <property type="entry name" value="ELO"/>
    <property type="match status" value="1"/>
</dbReference>
<evidence type="ECO:0000313" key="12">
    <source>
        <dbReference type="EMBL" id="EGG18483.1"/>
    </source>
</evidence>
<dbReference type="GO" id="GO:0034625">
    <property type="term" value="P:fatty acid elongation, monounsaturated fatty acid"/>
    <property type="evidence" value="ECO:0007669"/>
    <property type="project" value="TreeGrafter"/>
</dbReference>
<evidence type="ECO:0000256" key="7">
    <source>
        <dbReference type="ARBA" id="ARBA00023098"/>
    </source>
</evidence>
<dbReference type="OMA" id="WIFCFPP"/>
<evidence type="ECO:0000256" key="6">
    <source>
        <dbReference type="ARBA" id="ARBA00022989"/>
    </source>
</evidence>
<dbReference type="GO" id="GO:0009922">
    <property type="term" value="F:fatty acid elongase activity"/>
    <property type="evidence" value="ECO:0007669"/>
    <property type="project" value="InterPro"/>
</dbReference>
<keyword evidence="4 10" id="KW-0812">Transmembrane</keyword>
<evidence type="ECO:0000256" key="4">
    <source>
        <dbReference type="ARBA" id="ARBA00022692"/>
    </source>
</evidence>
<dbReference type="GeneID" id="14870614"/>
<dbReference type="GO" id="GO:0034626">
    <property type="term" value="P:fatty acid elongation, polyunsaturated fatty acid"/>
    <property type="evidence" value="ECO:0007669"/>
    <property type="project" value="TreeGrafter"/>
</dbReference>
<feature type="transmembrane region" description="Helical" evidence="10">
    <location>
        <begin position="91"/>
        <end position="113"/>
    </location>
</feature>
<proteinExistence type="inferred from homology"/>
<dbReference type="PANTHER" id="PTHR11157">
    <property type="entry name" value="FATTY ACID ACYL TRANSFERASE-RELATED"/>
    <property type="match status" value="1"/>
</dbReference>
<feature type="transmembrane region" description="Helical" evidence="10">
    <location>
        <begin position="170"/>
        <end position="189"/>
    </location>
</feature>
<dbReference type="Proteomes" id="UP000007797">
    <property type="component" value="Unassembled WGS sequence"/>
</dbReference>
<dbReference type="AlphaFoldDB" id="F4Q0Y2"/>
<dbReference type="EMBL" id="GL883018">
    <property type="protein sequence ID" value="EGG18483.1"/>
    <property type="molecule type" value="Genomic_DNA"/>
</dbReference>
<feature type="region of interest" description="Disordered" evidence="11">
    <location>
        <begin position="306"/>
        <end position="325"/>
    </location>
</feature>
<dbReference type="PANTHER" id="PTHR11157:SF106">
    <property type="entry name" value="ELONGATION OF FATTY ACIDS PROTEIN"/>
    <property type="match status" value="1"/>
</dbReference>
<dbReference type="KEGG" id="dfa:DFA_03977"/>
<comment type="subcellular location">
    <subcellularLocation>
        <location evidence="1">Membrane</location>
        <topology evidence="1">Multi-pass membrane protein</topology>
    </subcellularLocation>
</comment>
<evidence type="ECO:0000256" key="1">
    <source>
        <dbReference type="ARBA" id="ARBA00004141"/>
    </source>
</evidence>
<evidence type="ECO:0000256" key="5">
    <source>
        <dbReference type="ARBA" id="ARBA00022832"/>
    </source>
</evidence>
<dbReference type="InterPro" id="IPR002076">
    <property type="entry name" value="ELO_fam"/>
</dbReference>
<gene>
    <name evidence="12" type="ORF">DFA_03977</name>
</gene>
<evidence type="ECO:0000256" key="11">
    <source>
        <dbReference type="SAM" id="MobiDB-lite"/>
    </source>
</evidence>
<keyword evidence="5 10" id="KW-0276">Fatty acid metabolism</keyword>
<keyword evidence="7 10" id="KW-0443">Lipid metabolism</keyword>
<comment type="similarity">
    <text evidence="10">Belongs to the ELO family.</text>
</comment>
<feature type="transmembrane region" description="Helical" evidence="10">
    <location>
        <begin position="195"/>
        <end position="215"/>
    </location>
</feature>
<feature type="transmembrane region" description="Helical" evidence="10">
    <location>
        <begin position="60"/>
        <end position="79"/>
    </location>
</feature>
<sequence length="325" mass="37562">MDIISQLFPLEYYKSLLPLEYNSFESFVKVDFSKWDWSQLIPSENFKYEEGVTPFSNKNFIFMAIISYLLTVYTIKAAMSNSKLKGFSLGYVSAIHNLILCGWSLVMVLGVAYDAYLIATTTSHGINCIFCSPKSNPFSGRIFYWHYLYFISKFYEFLDTIIIVLKKKPLIFLHIWHHSIVVLIVWTWLPEGIAYGNVGLFANTLVHVFMYYYYFRTSLNPSIRIWWKSYLTSGQLFQFTMSFILAIPFLVQDISYDKETGIVGHSCVGWGGFSFTMMNNLFFLILFMNFYIKTYLTGGANKKGNTRGNTIRSSSSPSTSNKKVQ</sequence>
<dbReference type="GO" id="GO:0005789">
    <property type="term" value="C:endoplasmic reticulum membrane"/>
    <property type="evidence" value="ECO:0007669"/>
    <property type="project" value="TreeGrafter"/>
</dbReference>
<evidence type="ECO:0000256" key="10">
    <source>
        <dbReference type="RuleBase" id="RU361115"/>
    </source>
</evidence>
<organism evidence="12 13">
    <name type="scientific">Cavenderia fasciculata</name>
    <name type="common">Slime mold</name>
    <name type="synonym">Dictyostelium fasciculatum</name>
    <dbReference type="NCBI Taxonomy" id="261658"/>
    <lineage>
        <taxon>Eukaryota</taxon>
        <taxon>Amoebozoa</taxon>
        <taxon>Evosea</taxon>
        <taxon>Eumycetozoa</taxon>
        <taxon>Dictyostelia</taxon>
        <taxon>Acytosteliales</taxon>
        <taxon>Cavenderiaceae</taxon>
        <taxon>Cavenderia</taxon>
    </lineage>
</organism>
<accession>F4Q0Y2</accession>
<dbReference type="GO" id="GO:0042761">
    <property type="term" value="P:very long-chain fatty acid biosynthetic process"/>
    <property type="evidence" value="ECO:0007669"/>
    <property type="project" value="TreeGrafter"/>
</dbReference>
<dbReference type="EC" id="2.3.1.-" evidence="10"/>
<reference evidence="13" key="1">
    <citation type="journal article" date="2011" name="Genome Res.">
        <title>Phylogeny-wide analysis of social amoeba genomes highlights ancient origins for complex intercellular communication.</title>
        <authorList>
            <person name="Heidel A.J."/>
            <person name="Lawal H.M."/>
            <person name="Felder M."/>
            <person name="Schilde C."/>
            <person name="Helps N.R."/>
            <person name="Tunggal B."/>
            <person name="Rivero F."/>
            <person name="John U."/>
            <person name="Schleicher M."/>
            <person name="Eichinger L."/>
            <person name="Platzer M."/>
            <person name="Noegel A.A."/>
            <person name="Schaap P."/>
            <person name="Gloeckner G."/>
        </authorList>
    </citation>
    <scope>NUCLEOTIDE SEQUENCE [LARGE SCALE GENOMIC DNA]</scope>
    <source>
        <strain evidence="13">SH3</strain>
    </source>
</reference>
<dbReference type="GO" id="GO:0019367">
    <property type="term" value="P:fatty acid elongation, saturated fatty acid"/>
    <property type="evidence" value="ECO:0007669"/>
    <property type="project" value="TreeGrafter"/>
</dbReference>
<feature type="transmembrane region" description="Helical" evidence="10">
    <location>
        <begin position="268"/>
        <end position="292"/>
    </location>
</feature>
<keyword evidence="6 10" id="KW-1133">Transmembrane helix</keyword>
<evidence type="ECO:0000313" key="13">
    <source>
        <dbReference type="Proteomes" id="UP000007797"/>
    </source>
</evidence>
<keyword evidence="3 10" id="KW-0808">Transferase</keyword>
<name>F4Q0Y2_CACFS</name>
<keyword evidence="2 10" id="KW-0444">Lipid biosynthesis</keyword>
<protein>
    <recommendedName>
        <fullName evidence="10">Elongation of fatty acids protein</fullName>
        <ecNumber evidence="10">2.3.1.-</ecNumber>
    </recommendedName>
</protein>
<evidence type="ECO:0000256" key="8">
    <source>
        <dbReference type="ARBA" id="ARBA00023136"/>
    </source>
</evidence>
<feature type="transmembrane region" description="Helical" evidence="10">
    <location>
        <begin position="142"/>
        <end position="158"/>
    </location>
</feature>
<feature type="compositionally biased region" description="Low complexity" evidence="11">
    <location>
        <begin position="313"/>
        <end position="325"/>
    </location>
</feature>